<feature type="domain" description="Peptidase S1" evidence="12">
    <location>
        <begin position="1"/>
        <end position="241"/>
    </location>
</feature>
<keyword evidence="1 11" id="KW-0645">Protease</keyword>
<keyword evidence="9" id="KW-0325">Glycoprotein</keyword>
<accession>A0A482VNI6</accession>
<keyword evidence="4 11" id="KW-0378">Hydrolase</keyword>
<evidence type="ECO:0000259" key="12">
    <source>
        <dbReference type="PROSITE" id="PS50240"/>
    </source>
</evidence>
<evidence type="ECO:0000256" key="5">
    <source>
        <dbReference type="ARBA" id="ARBA00022825"/>
    </source>
</evidence>
<evidence type="ECO:0000256" key="7">
    <source>
        <dbReference type="ARBA" id="ARBA00023145"/>
    </source>
</evidence>
<dbReference type="InterPro" id="IPR009003">
    <property type="entry name" value="Peptidase_S1_PA"/>
</dbReference>
<dbReference type="InterPro" id="IPR033116">
    <property type="entry name" value="TRYPSIN_SER"/>
</dbReference>
<keyword evidence="3" id="KW-0732">Signal</keyword>
<evidence type="ECO:0000256" key="9">
    <source>
        <dbReference type="ARBA" id="ARBA00023180"/>
    </source>
</evidence>
<dbReference type="PANTHER" id="PTHR24256">
    <property type="entry name" value="TRYPTASE-RELATED"/>
    <property type="match status" value="1"/>
</dbReference>
<keyword evidence="8" id="KW-1015">Disulfide bond</keyword>
<evidence type="ECO:0000256" key="2">
    <source>
        <dbReference type="ARBA" id="ARBA00022723"/>
    </source>
</evidence>
<dbReference type="PROSITE" id="PS50240">
    <property type="entry name" value="TRYPSIN_DOM"/>
    <property type="match status" value="1"/>
</dbReference>
<dbReference type="FunFam" id="2.40.10.10:FF:000078">
    <property type="entry name" value="Serine protease H137"/>
    <property type="match status" value="1"/>
</dbReference>
<proteinExistence type="inferred from homology"/>
<evidence type="ECO:0000256" key="6">
    <source>
        <dbReference type="ARBA" id="ARBA00022837"/>
    </source>
</evidence>
<evidence type="ECO:0000256" key="11">
    <source>
        <dbReference type="RuleBase" id="RU363034"/>
    </source>
</evidence>
<dbReference type="CDD" id="cd00190">
    <property type="entry name" value="Tryp_SPc"/>
    <property type="match status" value="1"/>
</dbReference>
<name>A0A482VNI6_ASBVE</name>
<evidence type="ECO:0000256" key="3">
    <source>
        <dbReference type="ARBA" id="ARBA00022729"/>
    </source>
</evidence>
<organism evidence="13 14">
    <name type="scientific">Asbolus verrucosus</name>
    <name type="common">Desert ironclad beetle</name>
    <dbReference type="NCBI Taxonomy" id="1661398"/>
    <lineage>
        <taxon>Eukaryota</taxon>
        <taxon>Metazoa</taxon>
        <taxon>Ecdysozoa</taxon>
        <taxon>Arthropoda</taxon>
        <taxon>Hexapoda</taxon>
        <taxon>Insecta</taxon>
        <taxon>Pterygota</taxon>
        <taxon>Neoptera</taxon>
        <taxon>Endopterygota</taxon>
        <taxon>Coleoptera</taxon>
        <taxon>Polyphaga</taxon>
        <taxon>Cucujiformia</taxon>
        <taxon>Tenebrionidae</taxon>
        <taxon>Pimeliinae</taxon>
        <taxon>Asbolus</taxon>
    </lineage>
</organism>
<evidence type="ECO:0000256" key="1">
    <source>
        <dbReference type="ARBA" id="ARBA00022670"/>
    </source>
</evidence>
<protein>
    <submittedName>
        <fullName evidence="13">Trypsin domain containing protein</fullName>
    </submittedName>
</protein>
<keyword evidence="7" id="KW-0865">Zymogen</keyword>
<dbReference type="Proteomes" id="UP000292052">
    <property type="component" value="Unassembled WGS sequence"/>
</dbReference>
<dbReference type="GO" id="GO:0006508">
    <property type="term" value="P:proteolysis"/>
    <property type="evidence" value="ECO:0007669"/>
    <property type="project" value="UniProtKB-KW"/>
</dbReference>
<evidence type="ECO:0000256" key="4">
    <source>
        <dbReference type="ARBA" id="ARBA00022801"/>
    </source>
</evidence>
<dbReference type="SMART" id="SM00020">
    <property type="entry name" value="Tryp_SPc"/>
    <property type="match status" value="1"/>
</dbReference>
<dbReference type="Pfam" id="PF00089">
    <property type="entry name" value="Trypsin"/>
    <property type="match status" value="1"/>
</dbReference>
<dbReference type="SUPFAM" id="SSF50494">
    <property type="entry name" value="Trypsin-like serine proteases"/>
    <property type="match status" value="1"/>
</dbReference>
<reference evidence="13 14" key="1">
    <citation type="submission" date="2017-03" db="EMBL/GenBank/DDBJ databases">
        <title>Genome of the blue death feigning beetle - Asbolus verrucosus.</title>
        <authorList>
            <person name="Rider S.D."/>
        </authorList>
    </citation>
    <scope>NUCLEOTIDE SEQUENCE [LARGE SCALE GENOMIC DNA]</scope>
    <source>
        <strain evidence="13">Butters</strain>
        <tissue evidence="13">Head and leg muscle</tissue>
    </source>
</reference>
<dbReference type="InterPro" id="IPR001314">
    <property type="entry name" value="Peptidase_S1A"/>
</dbReference>
<dbReference type="PROSITE" id="PS00135">
    <property type="entry name" value="TRYPSIN_SER"/>
    <property type="match status" value="1"/>
</dbReference>
<evidence type="ECO:0000256" key="8">
    <source>
        <dbReference type="ARBA" id="ARBA00023157"/>
    </source>
</evidence>
<dbReference type="PRINTS" id="PR00722">
    <property type="entry name" value="CHYMOTRYPSIN"/>
</dbReference>
<comment type="similarity">
    <text evidence="10">Belongs to the peptidase S1 family. CLIP subfamily.</text>
</comment>
<comment type="caution">
    <text evidence="13">The sequence shown here is derived from an EMBL/GenBank/DDBJ whole genome shotgun (WGS) entry which is preliminary data.</text>
</comment>
<keyword evidence="14" id="KW-1185">Reference proteome</keyword>
<dbReference type="InterPro" id="IPR051487">
    <property type="entry name" value="Ser/Thr_Proteases_Immune/Dev"/>
</dbReference>
<dbReference type="STRING" id="1661398.A0A482VNI6"/>
<feature type="non-terminal residue" evidence="13">
    <location>
        <position position="241"/>
    </location>
</feature>
<dbReference type="InterPro" id="IPR043504">
    <property type="entry name" value="Peptidase_S1_PA_chymotrypsin"/>
</dbReference>
<dbReference type="OrthoDB" id="8250810at2759"/>
<sequence>GGTIINNRYILTAAHCISNKLIKVRVGEHDIGTKIDCRKMYGEKICAPPFKDLHIESAIFHPKFDRRTYSHDVALLRVPYMNFSIGTSYQQLVNSNLIELKFSENIQPVCLPVNEVRNYNLANQNVIVTGWGATENKSSSSELLKVHLQTVPLEECQNLYKNVGEAVTHRQICAGGSVKSDSCAGDSGGPLHVAAELHDNFRFIQQGIVSFGPKRCGRHNILPGVYTKVAYYMDWILDNMK</sequence>
<dbReference type="GO" id="GO:0051604">
    <property type="term" value="P:protein maturation"/>
    <property type="evidence" value="ECO:0007669"/>
    <property type="project" value="UniProtKB-ARBA"/>
</dbReference>
<keyword evidence="5 11" id="KW-0720">Serine protease</keyword>
<keyword evidence="2" id="KW-0479">Metal-binding</keyword>
<keyword evidence="6" id="KW-0106">Calcium</keyword>
<dbReference type="InterPro" id="IPR001254">
    <property type="entry name" value="Trypsin_dom"/>
</dbReference>
<dbReference type="Gene3D" id="2.40.10.10">
    <property type="entry name" value="Trypsin-like serine proteases"/>
    <property type="match status" value="2"/>
</dbReference>
<dbReference type="InterPro" id="IPR018114">
    <property type="entry name" value="TRYPSIN_HIS"/>
</dbReference>
<evidence type="ECO:0000256" key="10">
    <source>
        <dbReference type="ARBA" id="ARBA00024195"/>
    </source>
</evidence>
<dbReference type="FunFam" id="2.40.10.10:FF:000028">
    <property type="entry name" value="Serine protease easter"/>
    <property type="match status" value="1"/>
</dbReference>
<dbReference type="AlphaFoldDB" id="A0A482VNI6"/>
<dbReference type="GO" id="GO:0004252">
    <property type="term" value="F:serine-type endopeptidase activity"/>
    <property type="evidence" value="ECO:0007669"/>
    <property type="project" value="InterPro"/>
</dbReference>
<evidence type="ECO:0000313" key="13">
    <source>
        <dbReference type="EMBL" id="RZC33967.1"/>
    </source>
</evidence>
<dbReference type="EMBL" id="QDEB01084169">
    <property type="protein sequence ID" value="RZC33967.1"/>
    <property type="molecule type" value="Genomic_DNA"/>
</dbReference>
<dbReference type="GO" id="GO:0046872">
    <property type="term" value="F:metal ion binding"/>
    <property type="evidence" value="ECO:0007669"/>
    <property type="project" value="UniProtKB-KW"/>
</dbReference>
<feature type="non-terminal residue" evidence="13">
    <location>
        <position position="1"/>
    </location>
</feature>
<gene>
    <name evidence="13" type="ORF">BDFB_014732</name>
</gene>
<dbReference type="PROSITE" id="PS00134">
    <property type="entry name" value="TRYPSIN_HIS"/>
    <property type="match status" value="1"/>
</dbReference>
<evidence type="ECO:0000313" key="14">
    <source>
        <dbReference type="Proteomes" id="UP000292052"/>
    </source>
</evidence>